<dbReference type="Pfam" id="PF01266">
    <property type="entry name" value="DAO"/>
    <property type="match status" value="1"/>
</dbReference>
<dbReference type="Gene3D" id="3.30.9.10">
    <property type="entry name" value="D-Amino Acid Oxidase, subunit A, domain 2"/>
    <property type="match status" value="1"/>
</dbReference>
<dbReference type="InterPro" id="IPR006076">
    <property type="entry name" value="FAD-dep_OxRdtase"/>
</dbReference>
<dbReference type="Gene3D" id="3.50.50.60">
    <property type="entry name" value="FAD/NAD(P)-binding domain"/>
    <property type="match status" value="2"/>
</dbReference>
<keyword evidence="2" id="KW-0560">Oxidoreductase</keyword>
<feature type="domain" description="FAD dependent oxidoreductase" evidence="3">
    <location>
        <begin position="19"/>
        <end position="409"/>
    </location>
</feature>
<sequence length="417" mass="44034">MSTVEASLPTGGVDDALVDVTVIGAGVVGIATAYAAARRGLSVRIIDRAAGPAMGASFANGAQLSYAYTESMASPALWSKLPSIALGRDRALSMRWSLDPDFLRWGIAFLRNATPDRFRENTLAVLELATESRGAMDALLRQHNIEFQHTAPGKMHLYRDPAGLDDAAAMVAVKREYGVQQSVLSPREAVALEPALAGATGLAGVVHSPAEEVGDPLRFCTGLLAILRADYGVTTCFNFEVASATPASDGLRLTSREGQPLRSRQLVSCAGVDAVALSRRNGLRLPLMPVKGYSFTAAPGALAPAVSITDTDRKLVFCRLGDKLRVAGLAEVGNHNAAVDPQRAQRLVAMARESLPDAATYDAIDSTWAGLRPMTPSSVPIIRRVRPNVAVNVGHGMLGWTLAMGSGERALDALLAK</sequence>
<dbReference type="PANTHER" id="PTHR13847:SF280">
    <property type="entry name" value="D-AMINO ACID DEHYDROGENASE"/>
    <property type="match status" value="1"/>
</dbReference>
<dbReference type="SUPFAM" id="SSF54373">
    <property type="entry name" value="FAD-linked reductases, C-terminal domain"/>
    <property type="match status" value="1"/>
</dbReference>
<comment type="similarity">
    <text evidence="1">Belongs to the DadA oxidoreductase family.</text>
</comment>
<dbReference type="SUPFAM" id="SSF51971">
    <property type="entry name" value="Nucleotide-binding domain"/>
    <property type="match status" value="1"/>
</dbReference>
<dbReference type="Proteomes" id="UP000593932">
    <property type="component" value="Chromosome"/>
</dbReference>
<dbReference type="EMBL" id="CP063657">
    <property type="protein sequence ID" value="QOW21795.1"/>
    <property type="molecule type" value="Genomic_DNA"/>
</dbReference>
<evidence type="ECO:0000256" key="2">
    <source>
        <dbReference type="ARBA" id="ARBA00023002"/>
    </source>
</evidence>
<evidence type="ECO:0000313" key="4">
    <source>
        <dbReference type="EMBL" id="QOW21795.1"/>
    </source>
</evidence>
<accession>A0A7S6UKA9</accession>
<evidence type="ECO:0000259" key="3">
    <source>
        <dbReference type="Pfam" id="PF01266"/>
    </source>
</evidence>
<keyword evidence="5" id="KW-1185">Reference proteome</keyword>
<reference evidence="4 5" key="1">
    <citation type="submission" date="2020-10" db="EMBL/GenBank/DDBJ databases">
        <title>complete genome sequencing of Lysobacter sp. H23M41.</title>
        <authorList>
            <person name="Bae J.-W."/>
            <person name="Lee S.-Y."/>
        </authorList>
    </citation>
    <scope>NUCLEOTIDE SEQUENCE [LARGE SCALE GENOMIC DNA]</scope>
    <source>
        <strain evidence="4 5">H23M41</strain>
    </source>
</reference>
<protein>
    <submittedName>
        <fullName evidence="4">FAD-dependent oxidoreductase</fullName>
    </submittedName>
</protein>
<dbReference type="RefSeq" id="WP_194034353.1">
    <property type="nucleotide sequence ID" value="NZ_CP063657.1"/>
</dbReference>
<organism evidence="4 5">
    <name type="scientific">Novilysobacter avium</name>
    <dbReference type="NCBI Taxonomy" id="2781023"/>
    <lineage>
        <taxon>Bacteria</taxon>
        <taxon>Pseudomonadati</taxon>
        <taxon>Pseudomonadota</taxon>
        <taxon>Gammaproteobacteria</taxon>
        <taxon>Lysobacterales</taxon>
        <taxon>Lysobacteraceae</taxon>
        <taxon>Novilysobacter</taxon>
    </lineage>
</organism>
<evidence type="ECO:0000256" key="1">
    <source>
        <dbReference type="ARBA" id="ARBA00009410"/>
    </source>
</evidence>
<dbReference type="PANTHER" id="PTHR13847">
    <property type="entry name" value="SARCOSINE DEHYDROGENASE-RELATED"/>
    <property type="match status" value="1"/>
</dbReference>
<evidence type="ECO:0000313" key="5">
    <source>
        <dbReference type="Proteomes" id="UP000593932"/>
    </source>
</evidence>
<dbReference type="InterPro" id="IPR036188">
    <property type="entry name" value="FAD/NAD-bd_sf"/>
</dbReference>
<name>A0A7S6UKA9_9GAMM</name>
<gene>
    <name evidence="4" type="ORF">INQ42_11270</name>
</gene>
<proteinExistence type="inferred from homology"/>